<organism evidence="1 2">
    <name type="scientific">Dreissena polymorpha</name>
    <name type="common">Zebra mussel</name>
    <name type="synonym">Mytilus polymorpha</name>
    <dbReference type="NCBI Taxonomy" id="45954"/>
    <lineage>
        <taxon>Eukaryota</taxon>
        <taxon>Metazoa</taxon>
        <taxon>Spiralia</taxon>
        <taxon>Lophotrochozoa</taxon>
        <taxon>Mollusca</taxon>
        <taxon>Bivalvia</taxon>
        <taxon>Autobranchia</taxon>
        <taxon>Heteroconchia</taxon>
        <taxon>Euheterodonta</taxon>
        <taxon>Imparidentia</taxon>
        <taxon>Neoheterodontei</taxon>
        <taxon>Myida</taxon>
        <taxon>Dreissenoidea</taxon>
        <taxon>Dreissenidae</taxon>
        <taxon>Dreissena</taxon>
    </lineage>
</organism>
<keyword evidence="2" id="KW-1185">Reference proteome</keyword>
<accession>A0A9D4BLJ1</accession>
<name>A0A9D4BLJ1_DREPO</name>
<dbReference type="Proteomes" id="UP000828390">
    <property type="component" value="Unassembled WGS sequence"/>
</dbReference>
<comment type="caution">
    <text evidence="1">The sequence shown here is derived from an EMBL/GenBank/DDBJ whole genome shotgun (WGS) entry which is preliminary data.</text>
</comment>
<evidence type="ECO:0000313" key="1">
    <source>
        <dbReference type="EMBL" id="KAH3699438.1"/>
    </source>
</evidence>
<proteinExistence type="predicted"/>
<protein>
    <submittedName>
        <fullName evidence="1">Uncharacterized protein</fullName>
    </submittedName>
</protein>
<reference evidence="1" key="2">
    <citation type="submission" date="2020-11" db="EMBL/GenBank/DDBJ databases">
        <authorList>
            <person name="McCartney M.A."/>
            <person name="Auch B."/>
            <person name="Kono T."/>
            <person name="Mallez S."/>
            <person name="Becker A."/>
            <person name="Gohl D.M."/>
            <person name="Silverstein K.A.T."/>
            <person name="Koren S."/>
            <person name="Bechman K.B."/>
            <person name="Herman A."/>
            <person name="Abrahante J.E."/>
            <person name="Garbe J."/>
        </authorList>
    </citation>
    <scope>NUCLEOTIDE SEQUENCE</scope>
    <source>
        <strain evidence="1">Duluth1</strain>
        <tissue evidence="1">Whole animal</tissue>
    </source>
</reference>
<gene>
    <name evidence="1" type="ORF">DPMN_074393</name>
</gene>
<dbReference type="EMBL" id="JAIWYP010000015">
    <property type="protein sequence ID" value="KAH3699438.1"/>
    <property type="molecule type" value="Genomic_DNA"/>
</dbReference>
<evidence type="ECO:0000313" key="2">
    <source>
        <dbReference type="Proteomes" id="UP000828390"/>
    </source>
</evidence>
<reference evidence="1" key="1">
    <citation type="journal article" date="2019" name="bioRxiv">
        <title>The Genome of the Zebra Mussel, Dreissena polymorpha: A Resource for Invasive Species Research.</title>
        <authorList>
            <person name="McCartney M.A."/>
            <person name="Auch B."/>
            <person name="Kono T."/>
            <person name="Mallez S."/>
            <person name="Zhang Y."/>
            <person name="Obille A."/>
            <person name="Becker A."/>
            <person name="Abrahante J.E."/>
            <person name="Garbe J."/>
            <person name="Badalamenti J.P."/>
            <person name="Herman A."/>
            <person name="Mangelson H."/>
            <person name="Liachko I."/>
            <person name="Sullivan S."/>
            <person name="Sone E.D."/>
            <person name="Koren S."/>
            <person name="Silverstein K.A.T."/>
            <person name="Beckman K.B."/>
            <person name="Gohl D.M."/>
        </authorList>
    </citation>
    <scope>NUCLEOTIDE SEQUENCE</scope>
    <source>
        <strain evidence="1">Duluth1</strain>
        <tissue evidence="1">Whole animal</tissue>
    </source>
</reference>
<dbReference type="AlphaFoldDB" id="A0A9D4BLJ1"/>
<sequence>MARWTDILATNDFAIEYRSGLKQPHCDALSIREGPKDCDCPLVDTSEPLKCGPCTKCRKTAAVMVAQLQGLLDRPHGDVFHEAQSNNLATRDAIRAVQRSKPWCSQNT</sequence>